<dbReference type="InterPro" id="IPR029044">
    <property type="entry name" value="Nucleotide-diphossugar_trans"/>
</dbReference>
<protein>
    <submittedName>
        <fullName evidence="4">DUF2062 domain-containing protein</fullName>
    </submittedName>
</protein>
<accession>A0A2K2HBE5</accession>
<dbReference type="PANTHER" id="PTHR48090">
    <property type="entry name" value="UNDECAPRENYL-PHOSPHATE 4-DEOXY-4-FORMAMIDO-L-ARABINOSE TRANSFERASE-RELATED"/>
    <property type="match status" value="1"/>
</dbReference>
<proteinExistence type="predicted"/>
<dbReference type="RefSeq" id="WP_103114901.1">
    <property type="nucleotide sequence ID" value="NZ_PPFX01000010.1"/>
</dbReference>
<keyword evidence="1" id="KW-1133">Transmembrane helix</keyword>
<evidence type="ECO:0000313" key="4">
    <source>
        <dbReference type="EMBL" id="PNU20632.1"/>
    </source>
</evidence>
<dbReference type="AlphaFoldDB" id="A0A2K2HBE5"/>
<dbReference type="InterPro" id="IPR050256">
    <property type="entry name" value="Glycosyltransferase_2"/>
</dbReference>
<dbReference type="SUPFAM" id="SSF53448">
    <property type="entry name" value="Nucleotide-diphospho-sugar transferases"/>
    <property type="match status" value="1"/>
</dbReference>
<feature type="transmembrane region" description="Helical" evidence="1">
    <location>
        <begin position="311"/>
        <end position="334"/>
    </location>
</feature>
<dbReference type="InterPro" id="IPR001173">
    <property type="entry name" value="Glyco_trans_2-like"/>
</dbReference>
<dbReference type="PANTHER" id="PTHR48090:SF7">
    <property type="entry name" value="RFBJ PROTEIN"/>
    <property type="match status" value="1"/>
</dbReference>
<sequence length="394" mass="42574">MSETLLFSRDGVLVLIPLYNHGATVRRVAQGVLALGLPLVVVDDGSSDGGADALTGLDLTLLRHKENRGKGAAILTGLAHAAAQGMSHLLTIDADGQHDPADIEALLAVQVQDPGSIVVGKRDFTAAAVPGGSRFGRQFSNFWLQLQTGIRLGDVQSGFRCYPVAVLERLKLRQSRYAFEVEVLVKAAWGGVALRDAPISVYYPPGDERISHFDLWRDNLRLTLLNSHLTLRSLLPWPHRPLFKAEAEQPGVSILRPLRSLRLLLAEHSTPLQLALAAALGVLLGALPLIACHTIAILAACSFLRLNRVAAVAASQLCMPPIVPALCIEVGYFLRHGEFLTEISLRTLGYQFLERLWEYLLGSLLLAPLLALVVGGLVFLLAGALRRTAEESLG</sequence>
<organism evidence="4 5">
    <name type="scientific">Geothermobacter hydrogeniphilus</name>
    <dbReference type="NCBI Taxonomy" id="1969733"/>
    <lineage>
        <taxon>Bacteria</taxon>
        <taxon>Pseudomonadati</taxon>
        <taxon>Thermodesulfobacteriota</taxon>
        <taxon>Desulfuromonadia</taxon>
        <taxon>Desulfuromonadales</taxon>
        <taxon>Geothermobacteraceae</taxon>
        <taxon>Geothermobacter</taxon>
    </lineage>
</organism>
<evidence type="ECO:0000259" key="2">
    <source>
        <dbReference type="Pfam" id="PF00535"/>
    </source>
</evidence>
<dbReference type="InterPro" id="IPR018639">
    <property type="entry name" value="DUF2062"/>
</dbReference>
<feature type="domain" description="DUF2062" evidence="3">
    <location>
        <begin position="264"/>
        <end position="385"/>
    </location>
</feature>
<dbReference type="Pfam" id="PF00535">
    <property type="entry name" value="Glycos_transf_2"/>
    <property type="match status" value="1"/>
</dbReference>
<dbReference type="OrthoDB" id="9810303at2"/>
<dbReference type="EMBL" id="PPFX01000010">
    <property type="protein sequence ID" value="PNU20632.1"/>
    <property type="molecule type" value="Genomic_DNA"/>
</dbReference>
<feature type="transmembrane region" description="Helical" evidence="1">
    <location>
        <begin position="274"/>
        <end position="299"/>
    </location>
</feature>
<comment type="caution">
    <text evidence="4">The sequence shown here is derived from an EMBL/GenBank/DDBJ whole genome shotgun (WGS) entry which is preliminary data.</text>
</comment>
<evidence type="ECO:0000256" key="1">
    <source>
        <dbReference type="SAM" id="Phobius"/>
    </source>
</evidence>
<evidence type="ECO:0000259" key="3">
    <source>
        <dbReference type="Pfam" id="PF09835"/>
    </source>
</evidence>
<feature type="transmembrane region" description="Helical" evidence="1">
    <location>
        <begin position="359"/>
        <end position="385"/>
    </location>
</feature>
<keyword evidence="1" id="KW-0812">Transmembrane</keyword>
<evidence type="ECO:0000313" key="5">
    <source>
        <dbReference type="Proteomes" id="UP000236340"/>
    </source>
</evidence>
<dbReference type="CDD" id="cd04179">
    <property type="entry name" value="DPM_DPG-synthase_like"/>
    <property type="match status" value="1"/>
</dbReference>
<dbReference type="Gene3D" id="3.90.550.10">
    <property type="entry name" value="Spore Coat Polysaccharide Biosynthesis Protein SpsA, Chain A"/>
    <property type="match status" value="1"/>
</dbReference>
<dbReference type="Pfam" id="PF09835">
    <property type="entry name" value="DUF2062"/>
    <property type="match status" value="1"/>
</dbReference>
<dbReference type="Proteomes" id="UP000236340">
    <property type="component" value="Unassembled WGS sequence"/>
</dbReference>
<keyword evidence="1" id="KW-0472">Membrane</keyword>
<gene>
    <name evidence="4" type="ORF">C2E25_06195</name>
</gene>
<feature type="domain" description="Glycosyltransferase 2-like" evidence="2">
    <location>
        <begin position="14"/>
        <end position="131"/>
    </location>
</feature>
<name>A0A2K2HBE5_9BACT</name>
<reference evidence="4 5" key="1">
    <citation type="journal article" date="2018" name="Genome Announc.">
        <title>Genome Sequence of Geothermobacter sp. HR-1 Iron Reducer from the Loihi Seamount.</title>
        <authorList>
            <person name="Smith H."/>
            <person name="Abuyen K."/>
            <person name="Tremblay J."/>
            <person name="Savalia P."/>
            <person name="Perez-Rodriguez I."/>
            <person name="Emerson D."/>
            <person name="Tully B."/>
            <person name="Amend J."/>
        </authorList>
    </citation>
    <scope>NUCLEOTIDE SEQUENCE [LARGE SCALE GENOMIC DNA]</scope>
    <source>
        <strain evidence="4 5">HR-1</strain>
    </source>
</reference>